<reference evidence="1 2" key="1">
    <citation type="submission" date="2016-10" db="EMBL/GenBank/DDBJ databases">
        <authorList>
            <person name="de Groot N.N."/>
        </authorList>
    </citation>
    <scope>NUCLEOTIDE SEQUENCE [LARGE SCALE GENOMIC DNA]</scope>
    <source>
        <strain evidence="1 2">CGMCC 1.3702</strain>
    </source>
</reference>
<proteinExistence type="predicted"/>
<dbReference type="RefSeq" id="WP_090232062.1">
    <property type="nucleotide sequence ID" value="NZ_FOJW01000001.1"/>
</dbReference>
<organism evidence="1 2">
    <name type="scientific">Lentibacillus halodurans</name>
    <dbReference type="NCBI Taxonomy" id="237679"/>
    <lineage>
        <taxon>Bacteria</taxon>
        <taxon>Bacillati</taxon>
        <taxon>Bacillota</taxon>
        <taxon>Bacilli</taxon>
        <taxon>Bacillales</taxon>
        <taxon>Bacillaceae</taxon>
        <taxon>Lentibacillus</taxon>
    </lineage>
</organism>
<dbReference type="AlphaFoldDB" id="A0A1I0V196"/>
<evidence type="ECO:0000313" key="2">
    <source>
        <dbReference type="Proteomes" id="UP000198642"/>
    </source>
</evidence>
<dbReference type="OrthoDB" id="2721399at2"/>
<protein>
    <submittedName>
        <fullName evidence="1">Uncharacterized protein</fullName>
    </submittedName>
</protein>
<keyword evidence="2" id="KW-1185">Reference proteome</keyword>
<evidence type="ECO:0000313" key="1">
    <source>
        <dbReference type="EMBL" id="SFA70078.1"/>
    </source>
</evidence>
<gene>
    <name evidence="1" type="ORF">SAMN04488072_101100</name>
</gene>
<dbReference type="STRING" id="237679.SAMN04488072_101100"/>
<accession>A0A1I0V196</accession>
<dbReference type="EMBL" id="FOJW01000001">
    <property type="protein sequence ID" value="SFA70078.1"/>
    <property type="molecule type" value="Genomic_DNA"/>
</dbReference>
<dbReference type="Proteomes" id="UP000198642">
    <property type="component" value="Unassembled WGS sequence"/>
</dbReference>
<sequence>MRTVIILLSLALFFLTGLIIGMDRSNQENEAYSDVEEVIEETGEASEKQVLIKDQESTDKQLAVPESPEHFTHKAASFLESGVKGFYELIVSVTYQLIQVFF</sequence>
<name>A0A1I0V196_9BACI</name>